<proteinExistence type="inferred from homology"/>
<gene>
    <name evidence="10" type="ORF">JP32_05080</name>
</gene>
<name>A0A0A2XM76_9PAST</name>
<feature type="active site" description="Nucleophile" evidence="8">
    <location>
        <position position="36"/>
    </location>
</feature>
<evidence type="ECO:0000256" key="7">
    <source>
        <dbReference type="PIRNR" id="PIRNR000077"/>
    </source>
</evidence>
<keyword evidence="2" id="KW-0813">Transport</keyword>
<dbReference type="RefSeq" id="WP_021460956.1">
    <property type="nucleotide sequence ID" value="NZ_CP126978.1"/>
</dbReference>
<dbReference type="GO" id="GO:0045454">
    <property type="term" value="P:cell redox homeostasis"/>
    <property type="evidence" value="ECO:0007669"/>
    <property type="project" value="TreeGrafter"/>
</dbReference>
<comment type="caution">
    <text evidence="10">The sequence shown here is derived from an EMBL/GenBank/DDBJ whole genome shotgun (WGS) entry which is preliminary data.</text>
</comment>
<feature type="site" description="Contributes to redox potential value" evidence="8">
    <location>
        <position position="35"/>
    </location>
</feature>
<evidence type="ECO:0000256" key="8">
    <source>
        <dbReference type="PIRSR" id="PIRSR000077-1"/>
    </source>
</evidence>
<protein>
    <recommendedName>
        <fullName evidence="6 7">Thioredoxin</fullName>
    </recommendedName>
</protein>
<accession>A0A0A2XM76</accession>
<comment type="similarity">
    <text evidence="1 7">Belongs to the thioredoxin family.</text>
</comment>
<dbReference type="InterPro" id="IPR036249">
    <property type="entry name" value="Thioredoxin-like_sf"/>
</dbReference>
<sequence>MSDKIVYSSDASFEADVLKSDIPVLLDLWAPWCGPCKMIAPVLDDLAEEFDGKVKIVKINIDENQQTPAQLGVRSIPTLIIFKNGQPVATQVGAVPKAQLAAFINNSI</sequence>
<reference evidence="10 11" key="1">
    <citation type="submission" date="2014-08" db="EMBL/GenBank/DDBJ databases">
        <title>Chaperone-usher fimbriae in a diverse selection of Gallibacterium genomes.</title>
        <authorList>
            <person name="Kudirkiene E."/>
            <person name="Bager R.J."/>
            <person name="Johnson T.J."/>
            <person name="Bojesen A.M."/>
        </authorList>
    </citation>
    <scope>NUCLEOTIDE SEQUENCE [LARGE SCALE GENOMIC DNA]</scope>
    <source>
        <strain evidence="10 11">20558/3kl.</strain>
    </source>
</reference>
<evidence type="ECO:0000313" key="11">
    <source>
        <dbReference type="Proteomes" id="UP000030526"/>
    </source>
</evidence>
<evidence type="ECO:0000256" key="4">
    <source>
        <dbReference type="ARBA" id="ARBA00023157"/>
    </source>
</evidence>
<dbReference type="Pfam" id="PF00085">
    <property type="entry name" value="Thioredoxin"/>
    <property type="match status" value="1"/>
</dbReference>
<keyword evidence="5 9" id="KW-0676">Redox-active center</keyword>
<evidence type="ECO:0000256" key="9">
    <source>
        <dbReference type="PIRSR" id="PIRSR000077-4"/>
    </source>
</evidence>
<dbReference type="PIRSF" id="PIRSF000077">
    <property type="entry name" value="Thioredoxin"/>
    <property type="match status" value="1"/>
</dbReference>
<evidence type="ECO:0000313" key="10">
    <source>
        <dbReference type="EMBL" id="KGQ32077.1"/>
    </source>
</evidence>
<dbReference type="PANTHER" id="PTHR45663">
    <property type="entry name" value="GEO12009P1"/>
    <property type="match status" value="1"/>
</dbReference>
<dbReference type="SUPFAM" id="SSF52833">
    <property type="entry name" value="Thioredoxin-like"/>
    <property type="match status" value="1"/>
</dbReference>
<dbReference type="CDD" id="cd02947">
    <property type="entry name" value="TRX_family"/>
    <property type="match status" value="1"/>
</dbReference>
<evidence type="ECO:0000256" key="6">
    <source>
        <dbReference type="NCBIfam" id="TIGR01068"/>
    </source>
</evidence>
<dbReference type="GO" id="GO:0005829">
    <property type="term" value="C:cytosol"/>
    <property type="evidence" value="ECO:0007669"/>
    <property type="project" value="TreeGrafter"/>
</dbReference>
<dbReference type="AlphaFoldDB" id="A0A0A2XM76"/>
<organism evidence="10 11">
    <name type="scientific">Gallibacterium anatis</name>
    <dbReference type="NCBI Taxonomy" id="750"/>
    <lineage>
        <taxon>Bacteria</taxon>
        <taxon>Pseudomonadati</taxon>
        <taxon>Pseudomonadota</taxon>
        <taxon>Gammaproteobacteria</taxon>
        <taxon>Pasteurellales</taxon>
        <taxon>Pasteurellaceae</taxon>
        <taxon>Gallibacterium</taxon>
    </lineage>
</organism>
<dbReference type="EMBL" id="JPXS01000025">
    <property type="protein sequence ID" value="KGQ32077.1"/>
    <property type="molecule type" value="Genomic_DNA"/>
</dbReference>
<dbReference type="InterPro" id="IPR013766">
    <property type="entry name" value="Thioredoxin_domain"/>
</dbReference>
<keyword evidence="3" id="KW-0249">Electron transport</keyword>
<dbReference type="FunFam" id="3.40.30.10:FF:000001">
    <property type="entry name" value="Thioredoxin"/>
    <property type="match status" value="1"/>
</dbReference>
<feature type="active site" description="Nucleophile" evidence="8">
    <location>
        <position position="33"/>
    </location>
</feature>
<dbReference type="PANTHER" id="PTHR45663:SF11">
    <property type="entry name" value="GEO12009P1"/>
    <property type="match status" value="1"/>
</dbReference>
<dbReference type="PROSITE" id="PS51352">
    <property type="entry name" value="THIOREDOXIN_2"/>
    <property type="match status" value="1"/>
</dbReference>
<dbReference type="PRINTS" id="PR00421">
    <property type="entry name" value="THIOREDOXIN"/>
</dbReference>
<evidence type="ECO:0000256" key="3">
    <source>
        <dbReference type="ARBA" id="ARBA00022982"/>
    </source>
</evidence>
<dbReference type="NCBIfam" id="TIGR01068">
    <property type="entry name" value="thioredoxin"/>
    <property type="match status" value="1"/>
</dbReference>
<dbReference type="NCBIfam" id="NF006898">
    <property type="entry name" value="PRK09381.1"/>
    <property type="match status" value="1"/>
</dbReference>
<dbReference type="Gene3D" id="3.40.30.10">
    <property type="entry name" value="Glutaredoxin"/>
    <property type="match status" value="1"/>
</dbReference>
<feature type="site" description="Contributes to redox potential value" evidence="8">
    <location>
        <position position="34"/>
    </location>
</feature>
<feature type="site" description="Deprotonates C-terminal active site Cys" evidence="8">
    <location>
        <position position="27"/>
    </location>
</feature>
<evidence type="ECO:0000256" key="2">
    <source>
        <dbReference type="ARBA" id="ARBA00022448"/>
    </source>
</evidence>
<feature type="disulfide bond" description="Redox-active" evidence="9">
    <location>
        <begin position="33"/>
        <end position="36"/>
    </location>
</feature>
<evidence type="ECO:0000256" key="5">
    <source>
        <dbReference type="ARBA" id="ARBA00023284"/>
    </source>
</evidence>
<dbReference type="Proteomes" id="UP000030526">
    <property type="component" value="Unassembled WGS sequence"/>
</dbReference>
<dbReference type="GO" id="GO:0015035">
    <property type="term" value="F:protein-disulfide reductase activity"/>
    <property type="evidence" value="ECO:0007669"/>
    <property type="project" value="UniProtKB-UniRule"/>
</dbReference>
<keyword evidence="4 9" id="KW-1015">Disulfide bond</keyword>
<evidence type="ECO:0000256" key="1">
    <source>
        <dbReference type="ARBA" id="ARBA00008987"/>
    </source>
</evidence>
<dbReference type="PROSITE" id="PS00194">
    <property type="entry name" value="THIOREDOXIN_1"/>
    <property type="match status" value="1"/>
</dbReference>
<dbReference type="InterPro" id="IPR005746">
    <property type="entry name" value="Thioredoxin"/>
</dbReference>
<dbReference type="InterPro" id="IPR017937">
    <property type="entry name" value="Thioredoxin_CS"/>
</dbReference>